<dbReference type="InterPro" id="IPR050428">
    <property type="entry name" value="TCS_sensor_his_kinase"/>
</dbReference>
<keyword evidence="6" id="KW-0812">Transmembrane</keyword>
<dbReference type="InterPro" id="IPR036890">
    <property type="entry name" value="HATPase_C_sf"/>
</dbReference>
<dbReference type="InterPro" id="IPR036097">
    <property type="entry name" value="HisK_dim/P_sf"/>
</dbReference>
<dbReference type="Pfam" id="PF02518">
    <property type="entry name" value="HATPase_c"/>
    <property type="match status" value="1"/>
</dbReference>
<evidence type="ECO:0000256" key="11">
    <source>
        <dbReference type="ARBA" id="ARBA00023012"/>
    </source>
</evidence>
<dbReference type="EMBL" id="JBHRUG010000017">
    <property type="protein sequence ID" value="MFC3283698.1"/>
    <property type="molecule type" value="Genomic_DNA"/>
</dbReference>
<dbReference type="Proteomes" id="UP001595579">
    <property type="component" value="Unassembled WGS sequence"/>
</dbReference>
<dbReference type="SUPFAM" id="SSF55874">
    <property type="entry name" value="ATPase domain of HSP90 chaperone/DNA topoisomerase II/histidine kinase"/>
    <property type="match status" value="1"/>
</dbReference>
<evidence type="ECO:0000259" key="14">
    <source>
        <dbReference type="PROSITE" id="PS50885"/>
    </source>
</evidence>
<dbReference type="InterPro" id="IPR004358">
    <property type="entry name" value="Sig_transdc_His_kin-like_C"/>
</dbReference>
<dbReference type="PROSITE" id="PS50109">
    <property type="entry name" value="HIS_KIN"/>
    <property type="match status" value="1"/>
</dbReference>
<keyword evidence="16" id="KW-1185">Reference proteome</keyword>
<evidence type="ECO:0000256" key="4">
    <source>
        <dbReference type="ARBA" id="ARBA00022553"/>
    </source>
</evidence>
<keyword evidence="7" id="KW-0547">Nucleotide-binding</keyword>
<dbReference type="PROSITE" id="PS50885">
    <property type="entry name" value="HAMP"/>
    <property type="match status" value="1"/>
</dbReference>
<dbReference type="EC" id="2.7.13.3" evidence="3"/>
<evidence type="ECO:0000256" key="2">
    <source>
        <dbReference type="ARBA" id="ARBA00004141"/>
    </source>
</evidence>
<dbReference type="Gene3D" id="3.30.565.10">
    <property type="entry name" value="Histidine kinase-like ATPase, C-terminal domain"/>
    <property type="match status" value="1"/>
</dbReference>
<feature type="domain" description="Histidine kinase" evidence="13">
    <location>
        <begin position="257"/>
        <end position="463"/>
    </location>
</feature>
<evidence type="ECO:0000256" key="10">
    <source>
        <dbReference type="ARBA" id="ARBA00022989"/>
    </source>
</evidence>
<dbReference type="Gene3D" id="1.10.287.130">
    <property type="match status" value="1"/>
</dbReference>
<keyword evidence="10" id="KW-1133">Transmembrane helix</keyword>
<evidence type="ECO:0000259" key="13">
    <source>
        <dbReference type="PROSITE" id="PS50109"/>
    </source>
</evidence>
<keyword evidence="4" id="KW-0597">Phosphoprotein</keyword>
<dbReference type="GO" id="GO:0005524">
    <property type="term" value="F:ATP binding"/>
    <property type="evidence" value="ECO:0007669"/>
    <property type="project" value="UniProtKB-KW"/>
</dbReference>
<dbReference type="PANTHER" id="PTHR45436:SF14">
    <property type="entry name" value="SENSOR PROTEIN QSEC"/>
    <property type="match status" value="1"/>
</dbReference>
<dbReference type="InterPro" id="IPR005467">
    <property type="entry name" value="His_kinase_dom"/>
</dbReference>
<proteinExistence type="predicted"/>
<comment type="catalytic activity">
    <reaction evidence="1">
        <text>ATP + protein L-histidine = ADP + protein N-phospho-L-histidine.</text>
        <dbReference type="EC" id="2.7.13.3"/>
    </reaction>
</comment>
<evidence type="ECO:0000256" key="12">
    <source>
        <dbReference type="ARBA" id="ARBA00023136"/>
    </source>
</evidence>
<accession>A0ABV7LML3</accession>
<dbReference type="InterPro" id="IPR003660">
    <property type="entry name" value="HAMP_dom"/>
</dbReference>
<dbReference type="InterPro" id="IPR003594">
    <property type="entry name" value="HATPase_dom"/>
</dbReference>
<sequence>MSSIRRYLTSTLALVLVAAATLSLIAAYFTTHHEMEEILDAQLSLQGRIVSALVGPETPRDTYVRIARHLDQPGHPARWYGDEAPDGNSSFGMRYHHEERMLSVGVWNADGSPWLLGAEWNDAGPFPGPDREGYRWQEYDGQRWRVFSLPLNERQRWLSIGLSEDFHDELSRKVALADLLPMLIALPVLLVLMGMLIHRGLGPIARLSQQVKGRGASDLSHIELEVPRELVALRDVFNDFMGRLGEALDRERRFTADAAHELRTPLAALKIHLDNAMAGEQTSLRKAYDGIERLQRVVDQLLILARLDSQQQAVAERLDLRALVLELAAELWPLAEAHAQELEVRESSPLWIEGDATELGILIRNLLDNALRYTPDGGRVEVALGRDGSDTWLSIRDSGTGIPEELLDVVTERFRRVADQQVSGSGLGLSIAVELAKRQQARLTLRNCQGGGLEALLEWVEKKGPGRARAPLA</sequence>
<dbReference type="SMART" id="SM00388">
    <property type="entry name" value="HisKA"/>
    <property type="match status" value="1"/>
</dbReference>
<dbReference type="CDD" id="cd00075">
    <property type="entry name" value="HATPase"/>
    <property type="match status" value="1"/>
</dbReference>
<evidence type="ECO:0000256" key="9">
    <source>
        <dbReference type="ARBA" id="ARBA00022840"/>
    </source>
</evidence>
<organism evidence="15 16">
    <name type="scientific">Litchfieldella rifensis</name>
    <dbReference type="NCBI Taxonomy" id="762643"/>
    <lineage>
        <taxon>Bacteria</taxon>
        <taxon>Pseudomonadati</taxon>
        <taxon>Pseudomonadota</taxon>
        <taxon>Gammaproteobacteria</taxon>
        <taxon>Oceanospirillales</taxon>
        <taxon>Halomonadaceae</taxon>
        <taxon>Litchfieldella</taxon>
    </lineage>
</organism>
<evidence type="ECO:0000313" key="16">
    <source>
        <dbReference type="Proteomes" id="UP001595579"/>
    </source>
</evidence>
<keyword evidence="8" id="KW-0418">Kinase</keyword>
<evidence type="ECO:0000256" key="7">
    <source>
        <dbReference type="ARBA" id="ARBA00022741"/>
    </source>
</evidence>
<comment type="subcellular location">
    <subcellularLocation>
        <location evidence="2">Membrane</location>
        <topology evidence="2">Multi-pass membrane protein</topology>
    </subcellularLocation>
</comment>
<keyword evidence="12" id="KW-0472">Membrane</keyword>
<keyword evidence="11" id="KW-0902">Two-component regulatory system</keyword>
<dbReference type="SMART" id="SM00387">
    <property type="entry name" value="HATPase_c"/>
    <property type="match status" value="1"/>
</dbReference>
<dbReference type="Pfam" id="PF00512">
    <property type="entry name" value="HisKA"/>
    <property type="match status" value="1"/>
</dbReference>
<dbReference type="RefSeq" id="WP_386772933.1">
    <property type="nucleotide sequence ID" value="NZ_JBHRUG010000017.1"/>
</dbReference>
<evidence type="ECO:0000256" key="1">
    <source>
        <dbReference type="ARBA" id="ARBA00000085"/>
    </source>
</evidence>
<feature type="domain" description="HAMP" evidence="14">
    <location>
        <begin position="198"/>
        <end position="249"/>
    </location>
</feature>
<name>A0ABV7LML3_9GAMM</name>
<evidence type="ECO:0000313" key="15">
    <source>
        <dbReference type="EMBL" id="MFC3283698.1"/>
    </source>
</evidence>
<gene>
    <name evidence="15" type="ORF">ACFOEV_08780</name>
</gene>
<keyword evidence="9 15" id="KW-0067">ATP-binding</keyword>
<dbReference type="PRINTS" id="PR00344">
    <property type="entry name" value="BCTRLSENSOR"/>
</dbReference>
<dbReference type="PANTHER" id="PTHR45436">
    <property type="entry name" value="SENSOR HISTIDINE KINASE YKOH"/>
    <property type="match status" value="1"/>
</dbReference>
<evidence type="ECO:0000256" key="6">
    <source>
        <dbReference type="ARBA" id="ARBA00022692"/>
    </source>
</evidence>
<evidence type="ECO:0000256" key="5">
    <source>
        <dbReference type="ARBA" id="ARBA00022679"/>
    </source>
</evidence>
<reference evidence="16" key="1">
    <citation type="journal article" date="2019" name="Int. J. Syst. Evol. Microbiol.">
        <title>The Global Catalogue of Microorganisms (GCM) 10K type strain sequencing project: providing services to taxonomists for standard genome sequencing and annotation.</title>
        <authorList>
            <consortium name="The Broad Institute Genomics Platform"/>
            <consortium name="The Broad Institute Genome Sequencing Center for Infectious Disease"/>
            <person name="Wu L."/>
            <person name="Ma J."/>
        </authorList>
    </citation>
    <scope>NUCLEOTIDE SEQUENCE [LARGE SCALE GENOMIC DNA]</scope>
    <source>
        <strain evidence="16">CECT 7698</strain>
    </source>
</reference>
<dbReference type="CDD" id="cd00082">
    <property type="entry name" value="HisKA"/>
    <property type="match status" value="1"/>
</dbReference>
<comment type="caution">
    <text evidence="15">The sequence shown here is derived from an EMBL/GenBank/DDBJ whole genome shotgun (WGS) entry which is preliminary data.</text>
</comment>
<dbReference type="InterPro" id="IPR003661">
    <property type="entry name" value="HisK_dim/P_dom"/>
</dbReference>
<evidence type="ECO:0000256" key="8">
    <source>
        <dbReference type="ARBA" id="ARBA00022777"/>
    </source>
</evidence>
<dbReference type="SUPFAM" id="SSF47384">
    <property type="entry name" value="Homodimeric domain of signal transducing histidine kinase"/>
    <property type="match status" value="1"/>
</dbReference>
<evidence type="ECO:0000256" key="3">
    <source>
        <dbReference type="ARBA" id="ARBA00012438"/>
    </source>
</evidence>
<keyword evidence="5" id="KW-0808">Transferase</keyword>
<protein>
    <recommendedName>
        <fullName evidence="3">histidine kinase</fullName>
        <ecNumber evidence="3">2.7.13.3</ecNumber>
    </recommendedName>
</protein>